<dbReference type="PIRSF" id="PIRSF000412">
    <property type="entry name" value="SHMT"/>
    <property type="match status" value="1"/>
</dbReference>
<feature type="binding site" evidence="6">
    <location>
        <begin position="125"/>
        <end position="127"/>
    </location>
    <ligand>
        <name>(6S)-5,6,7,8-tetrahydrofolate</name>
        <dbReference type="ChEBI" id="CHEBI:57453"/>
    </ligand>
</feature>
<evidence type="ECO:0000256" key="2">
    <source>
        <dbReference type="ARBA" id="ARBA00006376"/>
    </source>
</evidence>
<proteinExistence type="inferred from homology"/>
<comment type="subunit">
    <text evidence="6">Homodimer.</text>
</comment>
<dbReference type="InterPro" id="IPR015422">
    <property type="entry name" value="PyrdxlP-dep_Trfase_small"/>
</dbReference>
<comment type="function">
    <text evidence="6">Catalyzes the reversible interconversion of serine and glycine with tetrahydrofolate (THF) serving as the one-carbon carrier. This reaction serves as the major source of one-carbon groups required for the biosynthesis of purines, thymidylate, methionine, and other important biomolecules. Also exhibits THF-independent aldolase activity toward beta-hydroxyamino acids, producing glycine and aldehydes, via a retro-aldol mechanism.</text>
</comment>
<keyword evidence="6" id="KW-0028">Amino-acid biosynthesis</keyword>
<dbReference type="SUPFAM" id="SSF53383">
    <property type="entry name" value="PLP-dependent transferases"/>
    <property type="match status" value="1"/>
</dbReference>
<dbReference type="EC" id="2.1.2.1" evidence="6"/>
<dbReference type="InterPro" id="IPR019798">
    <property type="entry name" value="Ser_HO-MeTrfase_PLP_BS"/>
</dbReference>
<keyword evidence="5 6" id="KW-0663">Pyridoxal phosphate</keyword>
<reference evidence="9" key="1">
    <citation type="journal article" date="2019" name="Int. J. Syst. Evol. Microbiol.">
        <title>The Global Catalogue of Microorganisms (GCM) 10K type strain sequencing project: providing services to taxonomists for standard genome sequencing and annotation.</title>
        <authorList>
            <consortium name="The Broad Institute Genomics Platform"/>
            <consortium name="The Broad Institute Genome Sequencing Center for Infectious Disease"/>
            <person name="Wu L."/>
            <person name="Ma J."/>
        </authorList>
    </citation>
    <scope>NUCLEOTIDE SEQUENCE [LARGE SCALE GENOMIC DNA]</scope>
    <source>
        <strain evidence="9">KLKA75</strain>
    </source>
</reference>
<comment type="catalytic activity">
    <reaction evidence="6">
        <text>(6R)-5,10-methylene-5,6,7,8-tetrahydrofolate + glycine + H2O = (6S)-5,6,7,8-tetrahydrofolate + L-serine</text>
        <dbReference type="Rhea" id="RHEA:15481"/>
        <dbReference type="ChEBI" id="CHEBI:15377"/>
        <dbReference type="ChEBI" id="CHEBI:15636"/>
        <dbReference type="ChEBI" id="CHEBI:33384"/>
        <dbReference type="ChEBI" id="CHEBI:57305"/>
        <dbReference type="ChEBI" id="CHEBI:57453"/>
        <dbReference type="EC" id="2.1.2.1"/>
    </reaction>
</comment>
<evidence type="ECO:0000259" key="7">
    <source>
        <dbReference type="Pfam" id="PF00464"/>
    </source>
</evidence>
<dbReference type="InterPro" id="IPR039429">
    <property type="entry name" value="SHMT-like_dom"/>
</dbReference>
<dbReference type="EMBL" id="JBHSIT010000003">
    <property type="protein sequence ID" value="MFC4908108.1"/>
    <property type="molecule type" value="Genomic_DNA"/>
</dbReference>
<dbReference type="GO" id="GO:0004372">
    <property type="term" value="F:glycine hydroxymethyltransferase activity"/>
    <property type="evidence" value="ECO:0007669"/>
    <property type="project" value="UniProtKB-EC"/>
</dbReference>
<feature type="domain" description="Serine hydroxymethyltransferase-like" evidence="7">
    <location>
        <begin position="9"/>
        <end position="389"/>
    </location>
</feature>
<dbReference type="HAMAP" id="MF_00051">
    <property type="entry name" value="SHMT"/>
    <property type="match status" value="1"/>
</dbReference>
<comment type="pathway">
    <text evidence="6">Amino-acid biosynthesis; glycine biosynthesis; glycine from L-serine: step 1/1.</text>
</comment>
<evidence type="ECO:0000256" key="3">
    <source>
        <dbReference type="ARBA" id="ARBA00022563"/>
    </source>
</evidence>
<sequence>MSLLDDSIREVDPEVADALADEIARQQNKLVMIASENFTPAAVLAAQGSVLVNKLAEGYPGVRYCAGCENVDVIEKLAIDRAKALFQAEHVNVQPHSGAQANAAAYMALLDPGDTILGLDLAHGGHLTHGMKANFSGRFYDIVSYEVRADDSVIDVEQVARLAREHRPKLIVAGWSAYPRMIDFAAFRRIADEVGAYLLVDMAHFAGLVAAGVHPNPVPYADVVTSTTHKTLAGPRGGMILCRGELARRIDSAVFPGQQAAPLAHVIAAKAVAFKIAMTEEFRDWQRRTLEGARIIAERMCEPDAAAAGVEVLTKGTDVHLVVLDLRNSPLTGREAEHRLYDIGITVNRNSVPFDPRPPMVSSGLRIGCSALATRGFQREEFAKVADIIADALQPELDAATAAKLRSRVETLIAKYPVYSTLS</sequence>
<accession>A0ABV9TX92</accession>
<dbReference type="InterPro" id="IPR001085">
    <property type="entry name" value="Ser_HO-MeTrfase"/>
</dbReference>
<keyword evidence="6" id="KW-0963">Cytoplasm</keyword>
<dbReference type="Pfam" id="PF00464">
    <property type="entry name" value="SHMT"/>
    <property type="match status" value="1"/>
</dbReference>
<dbReference type="PANTHER" id="PTHR11680">
    <property type="entry name" value="SERINE HYDROXYMETHYLTRANSFERASE"/>
    <property type="match status" value="1"/>
</dbReference>
<dbReference type="PANTHER" id="PTHR11680:SF35">
    <property type="entry name" value="SERINE HYDROXYMETHYLTRANSFERASE 1"/>
    <property type="match status" value="1"/>
</dbReference>
<comment type="caution">
    <text evidence="8">The sequence shown here is derived from an EMBL/GenBank/DDBJ whole genome shotgun (WGS) entry which is preliminary data.</text>
</comment>
<gene>
    <name evidence="6 8" type="primary">glyA</name>
    <name evidence="8" type="ORF">ACFPCY_12310</name>
</gene>
<keyword evidence="3 6" id="KW-0554">One-carbon metabolism</keyword>
<evidence type="ECO:0000256" key="4">
    <source>
        <dbReference type="ARBA" id="ARBA00022679"/>
    </source>
</evidence>
<comment type="caution">
    <text evidence="6">Lacks conserved residue(s) required for the propagation of feature annotation.</text>
</comment>
<dbReference type="InterPro" id="IPR015424">
    <property type="entry name" value="PyrdxlP-dep_Trfase"/>
</dbReference>
<feature type="binding site" evidence="6">
    <location>
        <position position="245"/>
    </location>
    <ligand>
        <name>(6S)-5,6,7,8-tetrahydrofolate</name>
        <dbReference type="ChEBI" id="CHEBI:57453"/>
    </ligand>
</feature>
<dbReference type="NCBIfam" id="NF000586">
    <property type="entry name" value="PRK00011.1"/>
    <property type="match status" value="1"/>
</dbReference>
<dbReference type="PROSITE" id="PS00096">
    <property type="entry name" value="SHMT"/>
    <property type="match status" value="1"/>
</dbReference>
<protein>
    <recommendedName>
        <fullName evidence="6">Serine hydroxymethyltransferase</fullName>
        <shortName evidence="6">SHMT</shortName>
        <shortName evidence="6">Serine methylase</shortName>
        <ecNumber evidence="6">2.1.2.1</ecNumber>
    </recommendedName>
</protein>
<dbReference type="InterPro" id="IPR015421">
    <property type="entry name" value="PyrdxlP-dep_Trfase_major"/>
</dbReference>
<organism evidence="8 9">
    <name type="scientific">Actinomadura gamaensis</name>
    <dbReference type="NCBI Taxonomy" id="1763541"/>
    <lineage>
        <taxon>Bacteria</taxon>
        <taxon>Bacillati</taxon>
        <taxon>Actinomycetota</taxon>
        <taxon>Actinomycetes</taxon>
        <taxon>Streptosporangiales</taxon>
        <taxon>Thermomonosporaceae</taxon>
        <taxon>Actinomadura</taxon>
    </lineage>
</organism>
<dbReference type="Gene3D" id="3.90.1150.10">
    <property type="entry name" value="Aspartate Aminotransferase, domain 1"/>
    <property type="match status" value="1"/>
</dbReference>
<evidence type="ECO:0000256" key="6">
    <source>
        <dbReference type="HAMAP-Rule" id="MF_00051"/>
    </source>
</evidence>
<keyword evidence="4 6" id="KW-0808">Transferase</keyword>
<dbReference type="CDD" id="cd00378">
    <property type="entry name" value="SHMT"/>
    <property type="match status" value="1"/>
</dbReference>
<evidence type="ECO:0000313" key="8">
    <source>
        <dbReference type="EMBL" id="MFC4908108.1"/>
    </source>
</evidence>
<evidence type="ECO:0000256" key="5">
    <source>
        <dbReference type="ARBA" id="ARBA00022898"/>
    </source>
</evidence>
<comment type="similarity">
    <text evidence="2 6">Belongs to the SHMT family.</text>
</comment>
<feature type="binding site" evidence="6">
    <location>
        <position position="121"/>
    </location>
    <ligand>
        <name>(6S)-5,6,7,8-tetrahydrofolate</name>
        <dbReference type="ChEBI" id="CHEBI:57453"/>
    </ligand>
</feature>
<evidence type="ECO:0000313" key="9">
    <source>
        <dbReference type="Proteomes" id="UP001595872"/>
    </source>
</evidence>
<keyword evidence="9" id="KW-1185">Reference proteome</keyword>
<dbReference type="Proteomes" id="UP001595872">
    <property type="component" value="Unassembled WGS sequence"/>
</dbReference>
<feature type="modified residue" description="N6-(pyridoxal phosphate)lysine" evidence="6">
    <location>
        <position position="230"/>
    </location>
</feature>
<name>A0ABV9TX92_9ACTN</name>
<comment type="subcellular location">
    <subcellularLocation>
        <location evidence="6">Cytoplasm</location>
    </subcellularLocation>
</comment>
<feature type="site" description="Plays an important role in substrate specificity" evidence="6">
    <location>
        <position position="229"/>
    </location>
</feature>
<comment type="cofactor">
    <cofactor evidence="1 6">
        <name>pyridoxal 5'-phosphate</name>
        <dbReference type="ChEBI" id="CHEBI:597326"/>
    </cofactor>
</comment>
<comment type="pathway">
    <text evidence="6">One-carbon metabolism; tetrahydrofolate interconversion.</text>
</comment>
<evidence type="ECO:0000256" key="1">
    <source>
        <dbReference type="ARBA" id="ARBA00001933"/>
    </source>
</evidence>
<dbReference type="RefSeq" id="WP_378254431.1">
    <property type="nucleotide sequence ID" value="NZ_JBHSIT010000003.1"/>
</dbReference>
<dbReference type="Gene3D" id="3.40.640.10">
    <property type="entry name" value="Type I PLP-dependent aspartate aminotransferase-like (Major domain)"/>
    <property type="match status" value="1"/>
</dbReference>
<dbReference type="InterPro" id="IPR049943">
    <property type="entry name" value="Ser_HO-MeTrfase-like"/>
</dbReference>